<dbReference type="OrthoDB" id="9793451at2"/>
<proteinExistence type="predicted"/>
<sequence length="90" mass="10239">MHIIKEEESVLIPILHKLKHEHKQPMLMREVMLSRYLDILLVVLTRIFRPIEGRAGYQGKETNPSAKPGAAPLYALQGTSAKPFMLNVCM</sequence>
<evidence type="ECO:0000313" key="1">
    <source>
        <dbReference type="EMBL" id="PVY38323.1"/>
    </source>
</evidence>
<comment type="caution">
    <text evidence="1">The sequence shown here is derived from an EMBL/GenBank/DDBJ whole genome shotgun (WGS) entry which is preliminary data.</text>
</comment>
<dbReference type="EMBL" id="QEKI01000017">
    <property type="protein sequence ID" value="PVY38323.1"/>
    <property type="molecule type" value="Genomic_DNA"/>
</dbReference>
<gene>
    <name evidence="1" type="ORF">C8E01_11723</name>
</gene>
<reference evidence="1 2" key="1">
    <citation type="submission" date="2018-04" db="EMBL/GenBank/DDBJ databases">
        <title>Genomic Encyclopedia of Type Strains, Phase IV (KMG-IV): sequencing the most valuable type-strain genomes for metagenomic binning, comparative biology and taxonomic classification.</title>
        <authorList>
            <person name="Goeker M."/>
        </authorList>
    </citation>
    <scope>NUCLEOTIDE SEQUENCE [LARGE SCALE GENOMIC DNA]</scope>
    <source>
        <strain evidence="1 2">DSM 100231</strain>
    </source>
</reference>
<organism evidence="1 2">
    <name type="scientific">Pontibacter virosus</name>
    <dbReference type="NCBI Taxonomy" id="1765052"/>
    <lineage>
        <taxon>Bacteria</taxon>
        <taxon>Pseudomonadati</taxon>
        <taxon>Bacteroidota</taxon>
        <taxon>Cytophagia</taxon>
        <taxon>Cytophagales</taxon>
        <taxon>Hymenobacteraceae</taxon>
        <taxon>Pontibacter</taxon>
    </lineage>
</organism>
<evidence type="ECO:0000313" key="2">
    <source>
        <dbReference type="Proteomes" id="UP000245466"/>
    </source>
</evidence>
<dbReference type="Proteomes" id="UP000245466">
    <property type="component" value="Unassembled WGS sequence"/>
</dbReference>
<keyword evidence="2" id="KW-1185">Reference proteome</keyword>
<dbReference type="AlphaFoldDB" id="A0A2U1APG9"/>
<protein>
    <submittedName>
        <fullName evidence="1">Uncharacterized protein</fullName>
    </submittedName>
</protein>
<name>A0A2U1APG9_9BACT</name>
<dbReference type="RefSeq" id="WP_116544943.1">
    <property type="nucleotide sequence ID" value="NZ_QEKI01000017.1"/>
</dbReference>
<accession>A0A2U1APG9</accession>